<keyword evidence="3" id="KW-0560">Oxidoreductase</keyword>
<keyword evidence="4" id="KW-1185">Reference proteome</keyword>
<protein>
    <submittedName>
        <fullName evidence="3">GDP-6-deoxy-D-mannose reductase</fullName>
        <ecNumber evidence="3">1.1.1.281</ecNumber>
    </submittedName>
</protein>
<gene>
    <name evidence="3" type="primary">rmd_1</name>
    <name evidence="3" type="ORF">PAECIP111893_02472</name>
</gene>
<dbReference type="InterPro" id="IPR036291">
    <property type="entry name" value="NAD(P)-bd_dom_sf"/>
</dbReference>
<sequence length="322" mass="34640">MDAGQLSRPRLLVTGGGGFCGEHACRYYASAGWDVTAVVRSMPLIREGDALRVAAAVEVCDLTSGAEVEAMVRRVRPDYVLHLAGMNAVGASWTHPAAVMESNVMGTVHLLEAVRRLGHSMSCRIVIAGSMLRCKLGEVESGLAPPHPYSLSKSLQVVTAQSWAALYGMDIIVAEPSNLIGPGRSTGLCALIAKYAAELECSTPTGIRLPEPFRLSSRTEQRDLLDVRDAMSAYELLLLHGKSGKVYPVVSGTMRTLGELADTFDRLVRCTLQWRVGDSKAVSPQPIDASALKALGWSPLYSLEQSVWDTLDGARQAMKEGK</sequence>
<comment type="caution">
    <text evidence="3">The sequence shown here is derived from an EMBL/GenBank/DDBJ whole genome shotgun (WGS) entry which is preliminary data.</text>
</comment>
<comment type="similarity">
    <text evidence="1">Belongs to the NAD(P)-dependent epimerase/dehydratase family.</text>
</comment>
<dbReference type="Proteomes" id="UP000838686">
    <property type="component" value="Unassembled WGS sequence"/>
</dbReference>
<dbReference type="RefSeq" id="WP_236342661.1">
    <property type="nucleotide sequence ID" value="NZ_CAKMMF010000012.1"/>
</dbReference>
<dbReference type="Gene3D" id="3.90.25.10">
    <property type="entry name" value="UDP-galactose 4-epimerase, domain 1"/>
    <property type="match status" value="1"/>
</dbReference>
<dbReference type="EMBL" id="CAKMMF010000012">
    <property type="protein sequence ID" value="CAH1206221.1"/>
    <property type="molecule type" value="Genomic_DNA"/>
</dbReference>
<reference evidence="3" key="1">
    <citation type="submission" date="2022-01" db="EMBL/GenBank/DDBJ databases">
        <authorList>
            <person name="Criscuolo A."/>
        </authorList>
    </citation>
    <scope>NUCLEOTIDE SEQUENCE</scope>
    <source>
        <strain evidence="3">CIP111893</strain>
    </source>
</reference>
<evidence type="ECO:0000259" key="2">
    <source>
        <dbReference type="Pfam" id="PF01370"/>
    </source>
</evidence>
<dbReference type="Gene3D" id="3.40.50.720">
    <property type="entry name" value="NAD(P)-binding Rossmann-like Domain"/>
    <property type="match status" value="1"/>
</dbReference>
<dbReference type="SUPFAM" id="SSF51735">
    <property type="entry name" value="NAD(P)-binding Rossmann-fold domains"/>
    <property type="match status" value="1"/>
</dbReference>
<dbReference type="InterPro" id="IPR001509">
    <property type="entry name" value="Epimerase_deHydtase"/>
</dbReference>
<name>A0ABM9C7P6_9BACL</name>
<evidence type="ECO:0000313" key="4">
    <source>
        <dbReference type="Proteomes" id="UP000838686"/>
    </source>
</evidence>
<dbReference type="PANTHER" id="PTHR43000">
    <property type="entry name" value="DTDP-D-GLUCOSE 4,6-DEHYDRATASE-RELATED"/>
    <property type="match status" value="1"/>
</dbReference>
<dbReference type="Pfam" id="PF01370">
    <property type="entry name" value="Epimerase"/>
    <property type="match status" value="1"/>
</dbReference>
<evidence type="ECO:0000256" key="1">
    <source>
        <dbReference type="ARBA" id="ARBA00007637"/>
    </source>
</evidence>
<organism evidence="3 4">
    <name type="scientific">Paenibacillus plantiphilus</name>
    <dbReference type="NCBI Taxonomy" id="2905650"/>
    <lineage>
        <taxon>Bacteria</taxon>
        <taxon>Bacillati</taxon>
        <taxon>Bacillota</taxon>
        <taxon>Bacilli</taxon>
        <taxon>Bacillales</taxon>
        <taxon>Paenibacillaceae</taxon>
        <taxon>Paenibacillus</taxon>
    </lineage>
</organism>
<dbReference type="EC" id="1.1.1.281" evidence="3"/>
<proteinExistence type="inferred from homology"/>
<accession>A0ABM9C7P6</accession>
<evidence type="ECO:0000313" key="3">
    <source>
        <dbReference type="EMBL" id="CAH1206221.1"/>
    </source>
</evidence>
<dbReference type="GO" id="GO:0033705">
    <property type="term" value="F:GDP-4-dehydro-6-deoxy-D-mannose reductase activity"/>
    <property type="evidence" value="ECO:0007669"/>
    <property type="project" value="UniProtKB-EC"/>
</dbReference>
<feature type="domain" description="NAD-dependent epimerase/dehydratase" evidence="2">
    <location>
        <begin position="12"/>
        <end position="247"/>
    </location>
</feature>